<feature type="binding site" evidence="7">
    <location>
        <begin position="22"/>
        <end position="26"/>
    </location>
    <ligand>
        <name>substrate</name>
    </ligand>
</feature>
<feature type="binding site" evidence="7">
    <location>
        <position position="203"/>
    </location>
    <ligand>
        <name>substrate</name>
    </ligand>
</feature>
<dbReference type="PANTHER" id="PTHR21091:SF169">
    <property type="entry name" value="UROPORPHYRINOGEN DECARBOXYLASE"/>
    <property type="match status" value="1"/>
</dbReference>
<dbReference type="GO" id="GO:0006782">
    <property type="term" value="P:protoporphyrinogen IX biosynthetic process"/>
    <property type="evidence" value="ECO:0007669"/>
    <property type="project" value="UniProtKB-UniRule"/>
</dbReference>
<accession>A0A368DL77</accession>
<evidence type="ECO:0000256" key="9">
    <source>
        <dbReference type="RuleBase" id="RU004169"/>
    </source>
</evidence>
<dbReference type="Pfam" id="PF01208">
    <property type="entry name" value="URO-D"/>
    <property type="match status" value="1"/>
</dbReference>
<evidence type="ECO:0000313" key="12">
    <source>
        <dbReference type="Proteomes" id="UP000253570"/>
    </source>
</evidence>
<comment type="subcellular location">
    <subcellularLocation>
        <location evidence="7">Cytoplasm</location>
    </subcellularLocation>
</comment>
<evidence type="ECO:0000256" key="1">
    <source>
        <dbReference type="ARBA" id="ARBA00004804"/>
    </source>
</evidence>
<dbReference type="EC" id="4.1.1.37" evidence="3 7"/>
<dbReference type="SUPFAM" id="SSF51726">
    <property type="entry name" value="UROD/MetE-like"/>
    <property type="match status" value="1"/>
</dbReference>
<organism evidence="11 12">
    <name type="scientific">PS1 clade bacterium</name>
    <dbReference type="NCBI Taxonomy" id="2175152"/>
    <lineage>
        <taxon>Bacteria</taxon>
        <taxon>Pseudomonadati</taxon>
        <taxon>Pseudomonadota</taxon>
        <taxon>Alphaproteobacteria</taxon>
        <taxon>PS1 clade</taxon>
    </lineage>
</organism>
<evidence type="ECO:0000259" key="10">
    <source>
        <dbReference type="PROSITE" id="PS00906"/>
    </source>
</evidence>
<dbReference type="Gene3D" id="3.20.20.210">
    <property type="match status" value="1"/>
</dbReference>
<comment type="catalytic activity">
    <reaction evidence="7 8">
        <text>uroporphyrinogen III + 4 H(+) = coproporphyrinogen III + 4 CO2</text>
        <dbReference type="Rhea" id="RHEA:19865"/>
        <dbReference type="ChEBI" id="CHEBI:15378"/>
        <dbReference type="ChEBI" id="CHEBI:16526"/>
        <dbReference type="ChEBI" id="CHEBI:57308"/>
        <dbReference type="ChEBI" id="CHEBI:57309"/>
        <dbReference type="EC" id="4.1.1.37"/>
    </reaction>
</comment>
<dbReference type="NCBIfam" id="TIGR01464">
    <property type="entry name" value="hemE"/>
    <property type="match status" value="1"/>
</dbReference>
<protein>
    <recommendedName>
        <fullName evidence="3 7">Uroporphyrinogen decarboxylase</fullName>
        <shortName evidence="7">UPD</shortName>
        <shortName evidence="7">URO-D</shortName>
        <ecNumber evidence="3 7">4.1.1.37</ecNumber>
    </recommendedName>
</protein>
<feature type="binding site" evidence="7">
    <location>
        <position position="148"/>
    </location>
    <ligand>
        <name>substrate</name>
    </ligand>
</feature>
<keyword evidence="5 7" id="KW-0456">Lyase</keyword>
<gene>
    <name evidence="7" type="primary">hemE</name>
    <name evidence="11" type="ORF">DBW71_05075</name>
</gene>
<dbReference type="CDD" id="cd00717">
    <property type="entry name" value="URO-D"/>
    <property type="match status" value="1"/>
</dbReference>
<dbReference type="AlphaFoldDB" id="A0A368DL77"/>
<dbReference type="InterPro" id="IPR000257">
    <property type="entry name" value="Uroporphyrinogen_deCOase"/>
</dbReference>
<dbReference type="GO" id="GO:0005829">
    <property type="term" value="C:cytosol"/>
    <property type="evidence" value="ECO:0007669"/>
    <property type="project" value="TreeGrafter"/>
</dbReference>
<dbReference type="InterPro" id="IPR038071">
    <property type="entry name" value="UROD/MetE-like_sf"/>
</dbReference>
<evidence type="ECO:0000256" key="5">
    <source>
        <dbReference type="ARBA" id="ARBA00023239"/>
    </source>
</evidence>
<evidence type="ECO:0000256" key="4">
    <source>
        <dbReference type="ARBA" id="ARBA00022793"/>
    </source>
</evidence>
<comment type="subunit">
    <text evidence="7">Homodimer.</text>
</comment>
<dbReference type="UniPathway" id="UPA00251">
    <property type="reaction ID" value="UER00321"/>
</dbReference>
<dbReference type="PANTHER" id="PTHR21091">
    <property type="entry name" value="METHYLTETRAHYDROFOLATE:HOMOCYSTEINE METHYLTRANSFERASE RELATED"/>
    <property type="match status" value="1"/>
</dbReference>
<name>A0A368DL77_9PROT</name>
<proteinExistence type="inferred from homology"/>
<feature type="site" description="Transition state stabilizer" evidence="7">
    <location>
        <position position="72"/>
    </location>
</feature>
<sequence length="341" mass="38765">MTILCEINNGKKIWPPPIWIMRQAGRYLPEYNIIRKKAGSFLDLCYNPKYSSEVTLQPIKRFNLDAAIIFADILLIAENLNLKLQFEDSVGPIITPTITNSLNLDKVIQVENSRLMKVMDSIDLSRNLLEKEKSLIGFCGAPWTVLTYLINGTSTRDFQDTISWMHNNKTLAAELLDVLTVLSIDYLSLQIEAGADVIKIFDTWSGVLEREDFLNWVVQPTKNIVSAIKNKYKAVPVIGFPKGAKDFYEVYIDETGVDIIALDHDLNRDFCRDTLQKKAILQGNVSPESLRTGGQQLEDEIFDTMEKFGKEPFIINLGHGIIKDTPITNVENFIKIIRDYN</sequence>
<keyword evidence="6 7" id="KW-0627">Porphyrin biosynthesis</keyword>
<feature type="binding site" evidence="7">
    <location>
        <position position="72"/>
    </location>
    <ligand>
        <name>substrate</name>
    </ligand>
</feature>
<dbReference type="InterPro" id="IPR006361">
    <property type="entry name" value="Uroporphyrinogen_deCO2ase_HemE"/>
</dbReference>
<evidence type="ECO:0000256" key="3">
    <source>
        <dbReference type="ARBA" id="ARBA00012288"/>
    </source>
</evidence>
<comment type="caution">
    <text evidence="7">Lacks conserved residue(s) required for the propagation of feature annotation.</text>
</comment>
<evidence type="ECO:0000256" key="7">
    <source>
        <dbReference type="HAMAP-Rule" id="MF_00218"/>
    </source>
</evidence>
<evidence type="ECO:0000256" key="6">
    <source>
        <dbReference type="ARBA" id="ARBA00023244"/>
    </source>
</evidence>
<comment type="function">
    <text evidence="7">Catalyzes the decarboxylation of four acetate groups of uroporphyrinogen-III to yield coproporphyrinogen-III.</text>
</comment>
<evidence type="ECO:0000256" key="8">
    <source>
        <dbReference type="RuleBase" id="RU000554"/>
    </source>
</evidence>
<comment type="pathway">
    <text evidence="1 7 8">Porphyrin-containing compound metabolism; protoporphyrin-IX biosynthesis; coproporphyrinogen-III from 5-aminolevulinate: step 4/4.</text>
</comment>
<keyword evidence="7" id="KW-0963">Cytoplasm</keyword>
<dbReference type="HAMAP" id="MF_00218">
    <property type="entry name" value="URO_D"/>
    <property type="match status" value="1"/>
</dbReference>
<feature type="domain" description="Uroporphyrinogen decarboxylase (URO-D)" evidence="10">
    <location>
        <begin position="17"/>
        <end position="26"/>
    </location>
</feature>
<dbReference type="GO" id="GO:0004853">
    <property type="term" value="F:uroporphyrinogen decarboxylase activity"/>
    <property type="evidence" value="ECO:0007669"/>
    <property type="project" value="UniProtKB-UniRule"/>
</dbReference>
<keyword evidence="4 7" id="KW-0210">Decarboxylase</keyword>
<evidence type="ECO:0000313" key="11">
    <source>
        <dbReference type="EMBL" id="RCL72589.1"/>
    </source>
</evidence>
<dbReference type="EMBL" id="QOQD01000012">
    <property type="protein sequence ID" value="RCL72589.1"/>
    <property type="molecule type" value="Genomic_DNA"/>
</dbReference>
<evidence type="ECO:0000256" key="2">
    <source>
        <dbReference type="ARBA" id="ARBA00009935"/>
    </source>
</evidence>
<comment type="similarity">
    <text evidence="2 7 9">Belongs to the uroporphyrinogen decarboxylase family.</text>
</comment>
<dbReference type="PROSITE" id="PS00906">
    <property type="entry name" value="UROD_1"/>
    <property type="match status" value="1"/>
</dbReference>
<dbReference type="Proteomes" id="UP000253570">
    <property type="component" value="Unassembled WGS sequence"/>
</dbReference>
<reference evidence="11 12" key="1">
    <citation type="journal article" date="2018" name="Microbiome">
        <title>Fine metagenomic profile of the Mediterranean stratified and mixed water columns revealed by assembly and recruitment.</title>
        <authorList>
            <person name="Haro-Moreno J.M."/>
            <person name="Lopez-Perez M."/>
            <person name="De La Torre J.R."/>
            <person name="Picazo A."/>
            <person name="Camacho A."/>
            <person name="Rodriguez-Valera F."/>
        </authorList>
    </citation>
    <scope>NUCLEOTIDE SEQUENCE [LARGE SCALE GENOMIC DNA]</scope>
    <source>
        <strain evidence="11">MED-G57</strain>
    </source>
</reference>
<comment type="caution">
    <text evidence="11">The sequence shown here is derived from an EMBL/GenBank/DDBJ whole genome shotgun (WGS) entry which is preliminary data.</text>
</comment>
<feature type="binding site" evidence="7">
    <location>
        <position position="319"/>
    </location>
    <ligand>
        <name>substrate</name>
    </ligand>
</feature>